<accession>A0A8I0DSH6</accession>
<dbReference type="SUPFAM" id="SSF52980">
    <property type="entry name" value="Restriction endonuclease-like"/>
    <property type="match status" value="1"/>
</dbReference>
<dbReference type="Pfam" id="PF13635">
    <property type="entry name" value="DUF4143"/>
    <property type="match status" value="1"/>
</dbReference>
<evidence type="ECO:0000259" key="2">
    <source>
        <dbReference type="Pfam" id="PF13635"/>
    </source>
</evidence>
<dbReference type="AlphaFoldDB" id="A0A8I0DSH6"/>
<dbReference type="PANTHER" id="PTHR33295:SF7">
    <property type="entry name" value="ATPASE"/>
    <property type="match status" value="1"/>
</dbReference>
<proteinExistence type="predicted"/>
<dbReference type="InterPro" id="IPR025420">
    <property type="entry name" value="DUF4143"/>
</dbReference>
<dbReference type="Pfam" id="PF13173">
    <property type="entry name" value="AAA_14"/>
    <property type="match status" value="1"/>
</dbReference>
<evidence type="ECO:0000313" key="4">
    <source>
        <dbReference type="Proteomes" id="UP000615234"/>
    </source>
</evidence>
<dbReference type="InterPro" id="IPR041682">
    <property type="entry name" value="AAA_14"/>
</dbReference>
<name>A0A8I0DSH6_9FIRM</name>
<dbReference type="SUPFAM" id="SSF52540">
    <property type="entry name" value="P-loop containing nucleoside triphosphate hydrolases"/>
    <property type="match status" value="1"/>
</dbReference>
<dbReference type="RefSeq" id="WP_118663175.1">
    <property type="nucleotide sequence ID" value="NZ_JACOOX010000001.1"/>
</dbReference>
<dbReference type="PANTHER" id="PTHR33295">
    <property type="entry name" value="ATPASE"/>
    <property type="match status" value="1"/>
</dbReference>
<organism evidence="3 4">
    <name type="scientific">Coprococcus hominis</name>
    <name type="common">ex Liu et al. 2022</name>
    <dbReference type="NCBI Taxonomy" id="2763039"/>
    <lineage>
        <taxon>Bacteria</taxon>
        <taxon>Bacillati</taxon>
        <taxon>Bacillota</taxon>
        <taxon>Clostridia</taxon>
        <taxon>Lachnospirales</taxon>
        <taxon>Lachnospiraceae</taxon>
        <taxon>Coprococcus</taxon>
    </lineage>
</organism>
<sequence>MRRKIKNDILNFLNQDAKKKALLVTGARQIGKTYIIRECIKETTASFVEINFIENKEAKKLFSDFKNTRDFLLRLSAFTEGELIKGETIIFLDEVQECKEIVTAIKFLVEEGNYKYVLSGSLLGVELKDIRSIPVGYLQVIEMYPMDFEEFCMANNVSQRILDSLKDCFINKKVVDEVIHEKMLELFRLYLIVGGMPEVVKQYIDTNNLQNVIDLQSQIIMQYKKDIAKYDPESKLYLEDIFDLIPSELNNKNKRFIMKNLNENFKLSRYENSFIWLKDAGVALPVFCVSEPMLPLLISKSTNLFKLFLADVGLLTAMYANGIQKKMLMNELNINYGAIYENVVAQELKCHGFNLFYYNNNRSGELDFIIEYENCVLPIEIKSGKDYERHAALNNCMKNPRYNIHEAFVFCNGNVNKKDNIIYYPIYMVTFLNKEKKLGDMIYKLDLSALIE</sequence>
<dbReference type="InterPro" id="IPR027417">
    <property type="entry name" value="P-loop_NTPase"/>
</dbReference>
<keyword evidence="3" id="KW-0067">ATP-binding</keyword>
<gene>
    <name evidence="3" type="ORF">H8S09_00145</name>
</gene>
<dbReference type="Gene3D" id="3.40.50.300">
    <property type="entry name" value="P-loop containing nucleotide triphosphate hydrolases"/>
    <property type="match status" value="1"/>
</dbReference>
<evidence type="ECO:0000313" key="3">
    <source>
        <dbReference type="EMBL" id="MBC5661314.1"/>
    </source>
</evidence>
<dbReference type="EMBL" id="JACOOX010000001">
    <property type="protein sequence ID" value="MBC5661314.1"/>
    <property type="molecule type" value="Genomic_DNA"/>
</dbReference>
<keyword evidence="3" id="KW-0547">Nucleotide-binding</keyword>
<reference evidence="3 4" key="1">
    <citation type="submission" date="2020-08" db="EMBL/GenBank/DDBJ databases">
        <title>Genome public.</title>
        <authorList>
            <person name="Liu C."/>
            <person name="Sun Q."/>
        </authorList>
    </citation>
    <scope>NUCLEOTIDE SEQUENCE [LARGE SCALE GENOMIC DNA]</scope>
    <source>
        <strain evidence="3 4">NSJ-10</strain>
    </source>
</reference>
<keyword evidence="4" id="KW-1185">Reference proteome</keyword>
<feature type="domain" description="DUF4143" evidence="2">
    <location>
        <begin position="224"/>
        <end position="384"/>
    </location>
</feature>
<protein>
    <submittedName>
        <fullName evidence="3">ATP-binding protein</fullName>
    </submittedName>
</protein>
<dbReference type="Proteomes" id="UP000615234">
    <property type="component" value="Unassembled WGS sequence"/>
</dbReference>
<comment type="caution">
    <text evidence="3">The sequence shown here is derived from an EMBL/GenBank/DDBJ whole genome shotgun (WGS) entry which is preliminary data.</text>
</comment>
<dbReference type="GO" id="GO:0005524">
    <property type="term" value="F:ATP binding"/>
    <property type="evidence" value="ECO:0007669"/>
    <property type="project" value="UniProtKB-KW"/>
</dbReference>
<dbReference type="InterPro" id="IPR011335">
    <property type="entry name" value="Restrct_endonuc-II-like"/>
</dbReference>
<feature type="domain" description="AAA" evidence="1">
    <location>
        <begin position="19"/>
        <end position="152"/>
    </location>
</feature>
<evidence type="ECO:0000259" key="1">
    <source>
        <dbReference type="Pfam" id="PF13173"/>
    </source>
</evidence>